<dbReference type="SUPFAM" id="SSF101898">
    <property type="entry name" value="NHL repeat"/>
    <property type="match status" value="1"/>
</dbReference>
<dbReference type="RefSeq" id="WP_184788893.1">
    <property type="nucleotide sequence ID" value="NZ_BONT01000046.1"/>
</dbReference>
<name>A0A841FJI9_9ACTN</name>
<dbReference type="AlphaFoldDB" id="A0A841FJI9"/>
<sequence length="395" mass="42117">MKNRKLRYGLVVLAAAGVAALSATSAYASGPLDWTQTTTPEPGNWYSFDDMEILSKKDAWASGGGPDIPMLAHWNGKAWAQTAAPADVLYVSDIDAAASDDIWGVGAGGETWYEGRVMHYDGDAWTGVKAPMPDVGHNGQVTMNDVVADGDEVWATGMANRSIDGERVNNGFVLHFDGETWTVEELPIPADSTDVLYTGLAVLDGGDVVTTGVRFVPIPEDPDFSRAEPWVLRYDGAQWTNVGYADFGEVSKHGDLSAMAVDAEGEGIWASGTLWQDGVPEPYLVHYDGDSGEWTRPKLPTVAGSANGALAVDKRGGVVLGVAMNDVGDGGDRLFHYDGRTVAEWTGPQHEGLWTYGVAAFVPGTNTLWLVGCTREENGRPIAGIAAHAPVPLRH</sequence>
<comment type="caution">
    <text evidence="2">The sequence shown here is derived from an EMBL/GenBank/DDBJ whole genome shotgun (WGS) entry which is preliminary data.</text>
</comment>
<organism evidence="2 3">
    <name type="scientific">Phytomonospora endophytica</name>
    <dbReference type="NCBI Taxonomy" id="714109"/>
    <lineage>
        <taxon>Bacteria</taxon>
        <taxon>Bacillati</taxon>
        <taxon>Actinomycetota</taxon>
        <taxon>Actinomycetes</taxon>
        <taxon>Micromonosporales</taxon>
        <taxon>Micromonosporaceae</taxon>
        <taxon>Phytomonospora</taxon>
    </lineage>
</organism>
<gene>
    <name evidence="2" type="ORF">HNR73_003912</name>
</gene>
<dbReference type="EMBL" id="JACHGT010000008">
    <property type="protein sequence ID" value="MBB6036044.1"/>
    <property type="molecule type" value="Genomic_DNA"/>
</dbReference>
<evidence type="ECO:0000313" key="3">
    <source>
        <dbReference type="Proteomes" id="UP000548476"/>
    </source>
</evidence>
<evidence type="ECO:0000313" key="2">
    <source>
        <dbReference type="EMBL" id="MBB6036044.1"/>
    </source>
</evidence>
<keyword evidence="1" id="KW-0732">Signal</keyword>
<keyword evidence="3" id="KW-1185">Reference proteome</keyword>
<accession>A0A841FJI9</accession>
<feature type="signal peptide" evidence="1">
    <location>
        <begin position="1"/>
        <end position="28"/>
    </location>
</feature>
<evidence type="ECO:0000256" key="1">
    <source>
        <dbReference type="SAM" id="SignalP"/>
    </source>
</evidence>
<dbReference type="Proteomes" id="UP000548476">
    <property type="component" value="Unassembled WGS sequence"/>
</dbReference>
<protein>
    <submittedName>
        <fullName evidence="2">Uncharacterized protein</fullName>
    </submittedName>
</protein>
<proteinExistence type="predicted"/>
<reference evidence="2 3" key="1">
    <citation type="submission" date="2020-08" db="EMBL/GenBank/DDBJ databases">
        <title>Genomic Encyclopedia of Type Strains, Phase IV (KMG-IV): sequencing the most valuable type-strain genomes for metagenomic binning, comparative biology and taxonomic classification.</title>
        <authorList>
            <person name="Goeker M."/>
        </authorList>
    </citation>
    <scope>NUCLEOTIDE SEQUENCE [LARGE SCALE GENOMIC DNA]</scope>
    <source>
        <strain evidence="2 3">YIM 65646</strain>
    </source>
</reference>
<feature type="chain" id="PRO_5032444623" evidence="1">
    <location>
        <begin position="29"/>
        <end position="395"/>
    </location>
</feature>